<reference evidence="1" key="2">
    <citation type="submission" date="2020-11" db="EMBL/GenBank/DDBJ databases">
        <authorList>
            <person name="McCartney M.A."/>
            <person name="Auch B."/>
            <person name="Kono T."/>
            <person name="Mallez S."/>
            <person name="Becker A."/>
            <person name="Gohl D.M."/>
            <person name="Silverstein K.A.T."/>
            <person name="Koren S."/>
            <person name="Bechman K.B."/>
            <person name="Herman A."/>
            <person name="Abrahante J.E."/>
            <person name="Garbe J."/>
        </authorList>
    </citation>
    <scope>NUCLEOTIDE SEQUENCE</scope>
    <source>
        <strain evidence="1">Duluth1</strain>
        <tissue evidence="1">Whole animal</tissue>
    </source>
</reference>
<gene>
    <name evidence="1" type="ORF">DPMN_134612</name>
</gene>
<reference evidence="1" key="1">
    <citation type="journal article" date="2019" name="bioRxiv">
        <title>The Genome of the Zebra Mussel, Dreissena polymorpha: A Resource for Invasive Species Research.</title>
        <authorList>
            <person name="McCartney M.A."/>
            <person name="Auch B."/>
            <person name="Kono T."/>
            <person name="Mallez S."/>
            <person name="Zhang Y."/>
            <person name="Obille A."/>
            <person name="Becker A."/>
            <person name="Abrahante J.E."/>
            <person name="Garbe J."/>
            <person name="Badalamenti J.P."/>
            <person name="Herman A."/>
            <person name="Mangelson H."/>
            <person name="Liachko I."/>
            <person name="Sullivan S."/>
            <person name="Sone E.D."/>
            <person name="Koren S."/>
            <person name="Silverstein K.A.T."/>
            <person name="Beckman K.B."/>
            <person name="Gohl D.M."/>
        </authorList>
    </citation>
    <scope>NUCLEOTIDE SEQUENCE</scope>
    <source>
        <strain evidence="1">Duluth1</strain>
        <tissue evidence="1">Whole animal</tissue>
    </source>
</reference>
<dbReference type="Proteomes" id="UP000828390">
    <property type="component" value="Unassembled WGS sequence"/>
</dbReference>
<keyword evidence="2" id="KW-1185">Reference proteome</keyword>
<organism evidence="1 2">
    <name type="scientific">Dreissena polymorpha</name>
    <name type="common">Zebra mussel</name>
    <name type="synonym">Mytilus polymorpha</name>
    <dbReference type="NCBI Taxonomy" id="45954"/>
    <lineage>
        <taxon>Eukaryota</taxon>
        <taxon>Metazoa</taxon>
        <taxon>Spiralia</taxon>
        <taxon>Lophotrochozoa</taxon>
        <taxon>Mollusca</taxon>
        <taxon>Bivalvia</taxon>
        <taxon>Autobranchia</taxon>
        <taxon>Heteroconchia</taxon>
        <taxon>Euheterodonta</taxon>
        <taxon>Imparidentia</taxon>
        <taxon>Neoheterodontei</taxon>
        <taxon>Myida</taxon>
        <taxon>Dreissenoidea</taxon>
        <taxon>Dreissenidae</taxon>
        <taxon>Dreissena</taxon>
    </lineage>
</organism>
<evidence type="ECO:0000313" key="1">
    <source>
        <dbReference type="EMBL" id="KAH3806293.1"/>
    </source>
</evidence>
<protein>
    <submittedName>
        <fullName evidence="1">Uncharacterized protein</fullName>
    </submittedName>
</protein>
<dbReference type="AlphaFoldDB" id="A0A9D4G086"/>
<proteinExistence type="predicted"/>
<comment type="caution">
    <text evidence="1">The sequence shown here is derived from an EMBL/GenBank/DDBJ whole genome shotgun (WGS) entry which is preliminary data.</text>
</comment>
<accession>A0A9D4G086</accession>
<sequence length="51" mass="6009">MPPTLWAHQTEVYNISFETDVKDKLMDGQWMDKCIAKCLQLYGPIKQKYTT</sequence>
<evidence type="ECO:0000313" key="2">
    <source>
        <dbReference type="Proteomes" id="UP000828390"/>
    </source>
</evidence>
<dbReference type="EMBL" id="JAIWYP010000006">
    <property type="protein sequence ID" value="KAH3806293.1"/>
    <property type="molecule type" value="Genomic_DNA"/>
</dbReference>
<name>A0A9D4G086_DREPO</name>